<evidence type="ECO:0000313" key="2">
    <source>
        <dbReference type="EMBL" id="RZS43056.1"/>
    </source>
</evidence>
<keyword evidence="1" id="KW-1133">Transmembrane helix</keyword>
<name>A0A4Q7L1W4_9PSEU</name>
<dbReference type="EMBL" id="SGWQ01000002">
    <property type="protein sequence ID" value="RZS43056.1"/>
    <property type="molecule type" value="Genomic_DNA"/>
</dbReference>
<keyword evidence="1" id="KW-0472">Membrane</keyword>
<sequence length="61" mass="6922">MFPDLLPSYEWLVWCPTLALAWWMLSARGRRRDATGNGGRRLTVEVTVGVRRSGWDRGSAS</sequence>
<gene>
    <name evidence="2" type="ORF">EV193_10232</name>
</gene>
<keyword evidence="3" id="KW-1185">Reference proteome</keyword>
<feature type="transmembrane region" description="Helical" evidence="1">
    <location>
        <begin position="6"/>
        <end position="25"/>
    </location>
</feature>
<evidence type="ECO:0000313" key="3">
    <source>
        <dbReference type="Proteomes" id="UP000294257"/>
    </source>
</evidence>
<proteinExistence type="predicted"/>
<dbReference type="Proteomes" id="UP000294257">
    <property type="component" value="Unassembled WGS sequence"/>
</dbReference>
<organism evidence="2 3">
    <name type="scientific">Herbihabitans rhizosphaerae</name>
    <dbReference type="NCBI Taxonomy" id="1872711"/>
    <lineage>
        <taxon>Bacteria</taxon>
        <taxon>Bacillati</taxon>
        <taxon>Actinomycetota</taxon>
        <taxon>Actinomycetes</taxon>
        <taxon>Pseudonocardiales</taxon>
        <taxon>Pseudonocardiaceae</taxon>
        <taxon>Herbihabitans</taxon>
    </lineage>
</organism>
<dbReference type="OrthoDB" id="4698148at2"/>
<protein>
    <submittedName>
        <fullName evidence="2">Uncharacterized protein</fullName>
    </submittedName>
</protein>
<dbReference type="RefSeq" id="WP_130342955.1">
    <property type="nucleotide sequence ID" value="NZ_SGWQ01000002.1"/>
</dbReference>
<accession>A0A4Q7L1W4</accession>
<reference evidence="2 3" key="1">
    <citation type="submission" date="2019-02" db="EMBL/GenBank/DDBJ databases">
        <title>Genomic Encyclopedia of Type Strains, Phase IV (KMG-IV): sequencing the most valuable type-strain genomes for metagenomic binning, comparative biology and taxonomic classification.</title>
        <authorList>
            <person name="Goeker M."/>
        </authorList>
    </citation>
    <scope>NUCLEOTIDE SEQUENCE [LARGE SCALE GENOMIC DNA]</scope>
    <source>
        <strain evidence="2 3">DSM 101727</strain>
    </source>
</reference>
<evidence type="ECO:0000256" key="1">
    <source>
        <dbReference type="SAM" id="Phobius"/>
    </source>
</evidence>
<comment type="caution">
    <text evidence="2">The sequence shown here is derived from an EMBL/GenBank/DDBJ whole genome shotgun (WGS) entry which is preliminary data.</text>
</comment>
<keyword evidence="1" id="KW-0812">Transmembrane</keyword>
<dbReference type="AlphaFoldDB" id="A0A4Q7L1W4"/>